<organism evidence="1 2">
    <name type="scientific">Legionella cardiaca</name>
    <dbReference type="NCBI Taxonomy" id="1071983"/>
    <lineage>
        <taxon>Bacteria</taxon>
        <taxon>Pseudomonadati</taxon>
        <taxon>Pseudomonadota</taxon>
        <taxon>Gammaproteobacteria</taxon>
        <taxon>Legionellales</taxon>
        <taxon>Legionellaceae</taxon>
        <taxon>Legionella</taxon>
    </lineage>
</organism>
<proteinExistence type="predicted"/>
<dbReference type="RefSeq" id="WP_275089845.1">
    <property type="nucleotide sequence ID" value="NZ_CP119078.1"/>
</dbReference>
<dbReference type="Proteomes" id="UP001222087">
    <property type="component" value="Chromosome"/>
</dbReference>
<keyword evidence="2" id="KW-1185">Reference proteome</keyword>
<dbReference type="EMBL" id="CP119078">
    <property type="protein sequence ID" value="WED44029.1"/>
    <property type="molecule type" value="Genomic_DNA"/>
</dbReference>
<evidence type="ECO:0000313" key="1">
    <source>
        <dbReference type="EMBL" id="WED44029.1"/>
    </source>
</evidence>
<accession>A0ABY8ATN2</accession>
<name>A0ABY8ATN2_9GAMM</name>
<evidence type="ECO:0000313" key="2">
    <source>
        <dbReference type="Proteomes" id="UP001222087"/>
    </source>
</evidence>
<protein>
    <recommendedName>
        <fullName evidence="3">Dot/Icm T4SS effector</fullName>
    </recommendedName>
</protein>
<gene>
    <name evidence="1" type="ORF">PXX05_04380</name>
</gene>
<reference evidence="1 2" key="1">
    <citation type="submission" date="2023-02" db="EMBL/GenBank/DDBJ databases">
        <title>Genome Sequence of L. cardiaca H63T.</title>
        <authorList>
            <person name="Lopez A.E."/>
            <person name="Cianciotto N.P."/>
        </authorList>
    </citation>
    <scope>NUCLEOTIDE SEQUENCE [LARGE SCALE GENOMIC DNA]</scope>
    <source>
        <strain evidence="1 2">H63</strain>
    </source>
</reference>
<sequence length="195" mass="22228">MPFNIPTLNELIEAAKNLDASYKEERLSMDNNRYLSFLRKNTNNLIRKSDIKFIATFAGNVESYSKNYYMLGQVFANSYILPEDINGFLKRVLAGAFLFHLSQVNNGYMFESSVKDSSALAKITLNLFGVDNFSEIPRDALESCLDAFKTYFKVVTNKSGVKLKWHDSKTNNALYKEILKEMDQLNISTSTLQTP</sequence>
<evidence type="ECO:0008006" key="3">
    <source>
        <dbReference type="Google" id="ProtNLM"/>
    </source>
</evidence>